<dbReference type="PANTHER" id="PTHR31435:SF10">
    <property type="entry name" value="BSR4717 PROTEIN"/>
    <property type="match status" value="1"/>
</dbReference>
<dbReference type="PANTHER" id="PTHR31435">
    <property type="entry name" value="PROTEIN NATD1"/>
    <property type="match status" value="1"/>
</dbReference>
<feature type="domain" description="N-acetyltransferase" evidence="1">
    <location>
        <begin position="1"/>
        <end position="94"/>
    </location>
</feature>
<dbReference type="EMBL" id="FOLL01000002">
    <property type="protein sequence ID" value="SFB92796.1"/>
    <property type="molecule type" value="Genomic_DNA"/>
</dbReference>
<feature type="domain" description="N-acetyltransferase" evidence="2">
    <location>
        <begin position="6"/>
        <end position="93"/>
    </location>
</feature>
<name>A0A1I1F1E4_9SPHI</name>
<dbReference type="Pfam" id="PF14542">
    <property type="entry name" value="Acetyltransf_CG"/>
    <property type="match status" value="1"/>
</dbReference>
<dbReference type="PROSITE" id="PS51186">
    <property type="entry name" value="GNAT"/>
    <property type="match status" value="1"/>
</dbReference>
<dbReference type="Proteomes" id="UP000199577">
    <property type="component" value="Unassembled WGS sequence"/>
</dbReference>
<accession>A0A1I1F1E4</accession>
<evidence type="ECO:0000313" key="3">
    <source>
        <dbReference type="EMBL" id="SFB92796.1"/>
    </source>
</evidence>
<evidence type="ECO:0000259" key="1">
    <source>
        <dbReference type="PROSITE" id="PS51186"/>
    </source>
</evidence>
<dbReference type="InterPro" id="IPR000182">
    <property type="entry name" value="GNAT_dom"/>
</dbReference>
<proteinExistence type="predicted"/>
<organism evidence="3 4">
    <name type="scientific">Parapedobacter composti</name>
    <dbReference type="NCBI Taxonomy" id="623281"/>
    <lineage>
        <taxon>Bacteria</taxon>
        <taxon>Pseudomonadati</taxon>
        <taxon>Bacteroidota</taxon>
        <taxon>Sphingobacteriia</taxon>
        <taxon>Sphingobacteriales</taxon>
        <taxon>Sphingobacteriaceae</taxon>
        <taxon>Parapedobacter</taxon>
    </lineage>
</organism>
<dbReference type="InterPro" id="IPR031165">
    <property type="entry name" value="GNAT_YJDJ"/>
</dbReference>
<sequence>MEILRDDNGKKGQFTATINGEQAGLMTYTWAGDNRFIIDHTEANPAFSGQGVGKGLVMAAVDFARENQFKILPLCPYAKTVFERNADIRDVLFR</sequence>
<dbReference type="STRING" id="623281.SAMN05421747_102160"/>
<dbReference type="GO" id="GO:0016747">
    <property type="term" value="F:acyltransferase activity, transferring groups other than amino-acyl groups"/>
    <property type="evidence" value="ECO:0007669"/>
    <property type="project" value="InterPro"/>
</dbReference>
<dbReference type="AlphaFoldDB" id="A0A1I1F1E4"/>
<keyword evidence="4" id="KW-1185">Reference proteome</keyword>
<dbReference type="InterPro" id="IPR045057">
    <property type="entry name" value="Gcn5-rel_NAT"/>
</dbReference>
<dbReference type="CDD" id="cd04301">
    <property type="entry name" value="NAT_SF"/>
    <property type="match status" value="1"/>
</dbReference>
<protein>
    <submittedName>
        <fullName evidence="3">Uncharacterized protein</fullName>
    </submittedName>
</protein>
<reference evidence="3 4" key="1">
    <citation type="submission" date="2016-10" db="EMBL/GenBank/DDBJ databases">
        <authorList>
            <person name="de Groot N.N."/>
        </authorList>
    </citation>
    <scope>NUCLEOTIDE SEQUENCE [LARGE SCALE GENOMIC DNA]</scope>
    <source>
        <strain evidence="3 4">DSM 22900</strain>
    </source>
</reference>
<dbReference type="OrthoDB" id="9793389at2"/>
<dbReference type="PROSITE" id="PS51729">
    <property type="entry name" value="GNAT_YJDJ"/>
    <property type="match status" value="1"/>
</dbReference>
<dbReference type="InterPro" id="IPR016181">
    <property type="entry name" value="Acyl_CoA_acyltransferase"/>
</dbReference>
<evidence type="ECO:0000313" key="4">
    <source>
        <dbReference type="Proteomes" id="UP000199577"/>
    </source>
</evidence>
<gene>
    <name evidence="3" type="ORF">SAMN05421747_102160</name>
</gene>
<evidence type="ECO:0000259" key="2">
    <source>
        <dbReference type="PROSITE" id="PS51729"/>
    </source>
</evidence>
<dbReference type="SUPFAM" id="SSF55729">
    <property type="entry name" value="Acyl-CoA N-acyltransferases (Nat)"/>
    <property type="match status" value="1"/>
</dbReference>
<dbReference type="Gene3D" id="3.40.630.30">
    <property type="match status" value="1"/>
</dbReference>